<feature type="domain" description="UBC core" evidence="9">
    <location>
        <begin position="3"/>
        <end position="153"/>
    </location>
</feature>
<dbReference type="InterPro" id="IPR016135">
    <property type="entry name" value="UBQ-conjugating_enzyme/RWD"/>
</dbReference>
<dbReference type="InterPro" id="IPR000608">
    <property type="entry name" value="UBC"/>
</dbReference>
<dbReference type="OrthoDB" id="10069349at2759"/>
<dbReference type="PROSITE" id="PS50127">
    <property type="entry name" value="UBC_2"/>
    <property type="match status" value="1"/>
</dbReference>
<organism evidence="10 11">
    <name type="scientific">Micractinium conductrix</name>
    <dbReference type="NCBI Taxonomy" id="554055"/>
    <lineage>
        <taxon>Eukaryota</taxon>
        <taxon>Viridiplantae</taxon>
        <taxon>Chlorophyta</taxon>
        <taxon>core chlorophytes</taxon>
        <taxon>Trebouxiophyceae</taxon>
        <taxon>Chlorellales</taxon>
        <taxon>Chlorellaceae</taxon>
        <taxon>Chlorella clade</taxon>
        <taxon>Micractinium</taxon>
    </lineage>
</organism>
<dbReference type="PROSITE" id="PS00183">
    <property type="entry name" value="UBC_1"/>
    <property type="match status" value="1"/>
</dbReference>
<reference evidence="10 11" key="1">
    <citation type="journal article" date="2018" name="Plant J.">
        <title>Genome sequences of Chlorella sorokiniana UTEX 1602 and Micractinium conductrix SAG 241.80: implications to maltose excretion by a green alga.</title>
        <authorList>
            <person name="Arriola M.B."/>
            <person name="Velmurugan N."/>
            <person name="Zhang Y."/>
            <person name="Plunkett M.H."/>
            <person name="Hondzo H."/>
            <person name="Barney B.M."/>
        </authorList>
    </citation>
    <scope>NUCLEOTIDE SEQUENCE [LARGE SCALE GENOMIC DNA]</scope>
    <source>
        <strain evidence="10 11">SAG 241.80</strain>
    </source>
</reference>
<comment type="similarity">
    <text evidence="7">Belongs to the ubiquitin-conjugating enzyme family.</text>
</comment>
<dbReference type="GO" id="GO:0005524">
    <property type="term" value="F:ATP binding"/>
    <property type="evidence" value="ECO:0007669"/>
    <property type="project" value="UniProtKB-UniRule"/>
</dbReference>
<dbReference type="Pfam" id="PF00179">
    <property type="entry name" value="UQ_con"/>
    <property type="match status" value="1"/>
</dbReference>
<dbReference type="GO" id="GO:0061631">
    <property type="term" value="F:ubiquitin conjugating enzyme activity"/>
    <property type="evidence" value="ECO:0007669"/>
    <property type="project" value="UniProtKB-EC"/>
</dbReference>
<accession>A0A2P6VN86</accession>
<comment type="caution">
    <text evidence="10">The sequence shown here is derived from an EMBL/GenBank/DDBJ whole genome shotgun (WGS) entry which is preliminary data.</text>
</comment>
<dbReference type="Gene3D" id="3.10.110.10">
    <property type="entry name" value="Ubiquitin Conjugating Enzyme"/>
    <property type="match status" value="1"/>
</dbReference>
<keyword evidence="2" id="KW-0808">Transferase</keyword>
<dbReference type="EMBL" id="LHPF02000002">
    <property type="protein sequence ID" value="PSC75558.1"/>
    <property type="molecule type" value="Genomic_DNA"/>
</dbReference>
<proteinExistence type="inferred from homology"/>
<evidence type="ECO:0000256" key="2">
    <source>
        <dbReference type="ARBA" id="ARBA00022679"/>
    </source>
</evidence>
<evidence type="ECO:0000256" key="6">
    <source>
        <dbReference type="PROSITE-ProRule" id="PRU10133"/>
    </source>
</evidence>
<evidence type="ECO:0000256" key="4">
    <source>
        <dbReference type="ARBA" id="ARBA00022786"/>
    </source>
</evidence>
<dbReference type="InterPro" id="IPR050113">
    <property type="entry name" value="Ub_conjugating_enzyme"/>
</dbReference>
<feature type="active site" description="Glycyl thioester intermediate" evidence="6">
    <location>
        <position position="87"/>
    </location>
</feature>
<dbReference type="EC" id="2.3.2.23" evidence="1"/>
<dbReference type="Proteomes" id="UP000239649">
    <property type="component" value="Unassembled WGS sequence"/>
</dbReference>
<evidence type="ECO:0000256" key="5">
    <source>
        <dbReference type="ARBA" id="ARBA00022840"/>
    </source>
</evidence>
<evidence type="ECO:0000256" key="8">
    <source>
        <dbReference type="SAM" id="MobiDB-lite"/>
    </source>
</evidence>
<dbReference type="FunFam" id="3.10.110.10:FF:000041">
    <property type="entry name" value="Ubiquitin-conjugating enzyme E2 T"/>
    <property type="match status" value="1"/>
</dbReference>
<feature type="compositionally biased region" description="Low complexity" evidence="8">
    <location>
        <begin position="154"/>
        <end position="204"/>
    </location>
</feature>
<keyword evidence="11" id="KW-1185">Reference proteome</keyword>
<evidence type="ECO:0000256" key="1">
    <source>
        <dbReference type="ARBA" id="ARBA00012486"/>
    </source>
</evidence>
<keyword evidence="5 7" id="KW-0067">ATP-binding</keyword>
<keyword evidence="4 7" id="KW-0833">Ubl conjugation pathway</keyword>
<evidence type="ECO:0000313" key="10">
    <source>
        <dbReference type="EMBL" id="PSC75558.1"/>
    </source>
</evidence>
<gene>
    <name evidence="10" type="ORF">C2E20_1003</name>
</gene>
<evidence type="ECO:0000256" key="3">
    <source>
        <dbReference type="ARBA" id="ARBA00022741"/>
    </source>
</evidence>
<evidence type="ECO:0000313" key="11">
    <source>
        <dbReference type="Proteomes" id="UP000239649"/>
    </source>
</evidence>
<evidence type="ECO:0000259" key="9">
    <source>
        <dbReference type="PROSITE" id="PS50127"/>
    </source>
</evidence>
<name>A0A2P6VN86_9CHLO</name>
<sequence length="232" mass="24323">MQAAVTRMAKELRMLQSDPPPGVWAAPLGDSAMQLEAQLQGPKDTVYEGGIFKLAVDIPARYPFEPPKVRFLTKVYHPNIDPEGRICLDLLNMPPKGAWKPSLNISTVLASLGLLLGEPNPDDGLVADITAEFRHQRAVFDAKARQWTQRYAVQQPAGSGGAAAAAAASGSGEGGAAAQEQQQEQQQQPADKENGQPAAPAGGKHAAGGGGEGAAAAPAEQPAKRPRLALRK</sequence>
<feature type="region of interest" description="Disordered" evidence="8">
    <location>
        <begin position="154"/>
        <end position="232"/>
    </location>
</feature>
<dbReference type="SUPFAM" id="SSF54495">
    <property type="entry name" value="UBC-like"/>
    <property type="match status" value="1"/>
</dbReference>
<dbReference type="PANTHER" id="PTHR24067">
    <property type="entry name" value="UBIQUITIN-CONJUGATING ENZYME E2"/>
    <property type="match status" value="1"/>
</dbReference>
<dbReference type="SMART" id="SM00212">
    <property type="entry name" value="UBCc"/>
    <property type="match status" value="1"/>
</dbReference>
<dbReference type="AlphaFoldDB" id="A0A2P6VN86"/>
<dbReference type="InterPro" id="IPR023313">
    <property type="entry name" value="UBQ-conjugating_AS"/>
</dbReference>
<evidence type="ECO:0000256" key="7">
    <source>
        <dbReference type="RuleBase" id="RU362109"/>
    </source>
</evidence>
<dbReference type="CDD" id="cd23805">
    <property type="entry name" value="UBCc_UBE2T"/>
    <property type="match status" value="1"/>
</dbReference>
<keyword evidence="3 7" id="KW-0547">Nucleotide-binding</keyword>
<dbReference type="STRING" id="554055.A0A2P6VN86"/>
<protein>
    <recommendedName>
        <fullName evidence="1">E2 ubiquitin-conjugating enzyme</fullName>
        <ecNumber evidence="1">2.3.2.23</ecNumber>
    </recommendedName>
</protein>